<dbReference type="GO" id="GO:0005509">
    <property type="term" value="F:calcium ion binding"/>
    <property type="evidence" value="ECO:0007669"/>
    <property type="project" value="InterPro"/>
</dbReference>
<dbReference type="EnsemblMetazoa" id="XM_014390580.2">
    <property type="protein sequence ID" value="XP_014246066.1"/>
    <property type="gene ID" value="LOC106664656"/>
</dbReference>
<keyword evidence="6" id="KW-1185">Reference proteome</keyword>
<dbReference type="SMART" id="SM00054">
    <property type="entry name" value="EFh"/>
    <property type="match status" value="4"/>
</dbReference>
<dbReference type="InterPro" id="IPR039647">
    <property type="entry name" value="EF_hand_pair_protein_CML-like"/>
</dbReference>
<evidence type="ECO:0000256" key="2">
    <source>
        <dbReference type="ARBA" id="ARBA00022737"/>
    </source>
</evidence>
<dbReference type="Pfam" id="PF13499">
    <property type="entry name" value="EF-hand_7"/>
    <property type="match status" value="2"/>
</dbReference>
<dbReference type="OrthoDB" id="26525at2759"/>
<dbReference type="PROSITE" id="PS00018">
    <property type="entry name" value="EF_HAND_1"/>
    <property type="match status" value="4"/>
</dbReference>
<evidence type="ECO:0000313" key="5">
    <source>
        <dbReference type="EnsemblMetazoa" id="XP_014246066.1"/>
    </source>
</evidence>
<reference evidence="5" key="1">
    <citation type="submission" date="2022-01" db="UniProtKB">
        <authorList>
            <consortium name="EnsemblMetazoa"/>
        </authorList>
    </citation>
    <scope>IDENTIFICATION</scope>
</reference>
<organism evidence="5 6">
    <name type="scientific">Cimex lectularius</name>
    <name type="common">Bed bug</name>
    <name type="synonym">Acanthia lectularia</name>
    <dbReference type="NCBI Taxonomy" id="79782"/>
    <lineage>
        <taxon>Eukaryota</taxon>
        <taxon>Metazoa</taxon>
        <taxon>Ecdysozoa</taxon>
        <taxon>Arthropoda</taxon>
        <taxon>Hexapoda</taxon>
        <taxon>Insecta</taxon>
        <taxon>Pterygota</taxon>
        <taxon>Neoptera</taxon>
        <taxon>Paraneoptera</taxon>
        <taxon>Hemiptera</taxon>
        <taxon>Heteroptera</taxon>
        <taxon>Panheteroptera</taxon>
        <taxon>Cimicomorpha</taxon>
        <taxon>Cimicidae</taxon>
        <taxon>Cimex</taxon>
    </lineage>
</organism>
<dbReference type="OMA" id="NFDAHIN"/>
<keyword evidence="2" id="KW-0677">Repeat</keyword>
<dbReference type="Proteomes" id="UP000494040">
    <property type="component" value="Unassembled WGS sequence"/>
</dbReference>
<dbReference type="InterPro" id="IPR002048">
    <property type="entry name" value="EF_hand_dom"/>
</dbReference>
<keyword evidence="1" id="KW-0479">Metal-binding</keyword>
<dbReference type="PROSITE" id="PS50222">
    <property type="entry name" value="EF_HAND_2"/>
    <property type="match status" value="4"/>
</dbReference>
<feature type="domain" description="EF-hand" evidence="4">
    <location>
        <begin position="75"/>
        <end position="110"/>
    </location>
</feature>
<feature type="domain" description="EF-hand" evidence="4">
    <location>
        <begin position="148"/>
        <end position="183"/>
    </location>
</feature>
<sequence>MSRFMRSRGKQTAVEKIQQLYKRPHRPPPPVHYLLSAKEVSENRKLFSYFDRNRDGLLDEKEYFDLINFETSNQTRYSNLENVFKSMDLNKDDRLSFSELLEYRTRKLKDPPMQHHLDVIFDSYDKNNDGRINLEELRVCWLQLGQDPTEPALRNWFVREDGDKDGLIDIFEFTNFVKKNFGKKPVK</sequence>
<dbReference type="GeneID" id="106664656"/>
<dbReference type="FunFam" id="1.10.238.10:FF:000003">
    <property type="entry name" value="Calmodulin A"/>
    <property type="match status" value="1"/>
</dbReference>
<dbReference type="PANTHER" id="PTHR10891">
    <property type="entry name" value="EF-HAND CALCIUM-BINDING DOMAIN CONTAINING PROTEIN"/>
    <property type="match status" value="1"/>
</dbReference>
<feature type="domain" description="EF-hand" evidence="4">
    <location>
        <begin position="38"/>
        <end position="73"/>
    </location>
</feature>
<proteinExistence type="predicted"/>
<protein>
    <recommendedName>
        <fullName evidence="4">EF-hand domain-containing protein</fullName>
    </recommendedName>
</protein>
<evidence type="ECO:0000256" key="3">
    <source>
        <dbReference type="ARBA" id="ARBA00022837"/>
    </source>
</evidence>
<accession>A0A8I6RIG5</accession>
<name>A0A8I6RIG5_CIMLE</name>
<keyword evidence="3" id="KW-0106">Calcium</keyword>
<dbReference type="Gene3D" id="1.10.238.10">
    <property type="entry name" value="EF-hand"/>
    <property type="match status" value="2"/>
</dbReference>
<feature type="domain" description="EF-hand" evidence="4">
    <location>
        <begin position="112"/>
        <end position="147"/>
    </location>
</feature>
<dbReference type="InterPro" id="IPR018247">
    <property type="entry name" value="EF_Hand_1_Ca_BS"/>
</dbReference>
<evidence type="ECO:0000259" key="4">
    <source>
        <dbReference type="PROSITE" id="PS50222"/>
    </source>
</evidence>
<evidence type="ECO:0000313" key="6">
    <source>
        <dbReference type="Proteomes" id="UP000494040"/>
    </source>
</evidence>
<dbReference type="CDD" id="cd00051">
    <property type="entry name" value="EFh"/>
    <property type="match status" value="3"/>
</dbReference>
<dbReference type="RefSeq" id="XP_014246066.1">
    <property type="nucleotide sequence ID" value="XM_014390580.2"/>
</dbReference>
<dbReference type="InterPro" id="IPR011992">
    <property type="entry name" value="EF-hand-dom_pair"/>
</dbReference>
<dbReference type="AlphaFoldDB" id="A0A8I6RIG5"/>
<evidence type="ECO:0000256" key="1">
    <source>
        <dbReference type="ARBA" id="ARBA00022723"/>
    </source>
</evidence>
<dbReference type="SUPFAM" id="SSF47473">
    <property type="entry name" value="EF-hand"/>
    <property type="match status" value="1"/>
</dbReference>